<proteinExistence type="evidence at transcript level"/>
<name>Q8BS28_MOUSE</name>
<evidence type="ECO:0000313" key="2">
    <source>
        <dbReference type="MGI" id="MGI:3642901"/>
    </source>
</evidence>
<gene>
    <name evidence="2" type="primary">Gm10032</name>
</gene>
<organism evidence="1">
    <name type="scientific">Mus musculus</name>
    <name type="common">Mouse</name>
    <dbReference type="NCBI Taxonomy" id="10090"/>
    <lineage>
        <taxon>Eukaryota</taxon>
        <taxon>Metazoa</taxon>
        <taxon>Chordata</taxon>
        <taxon>Craniata</taxon>
        <taxon>Vertebrata</taxon>
        <taxon>Euteleostomi</taxon>
        <taxon>Mammalia</taxon>
        <taxon>Eutheria</taxon>
        <taxon>Euarchontoglires</taxon>
        <taxon>Glires</taxon>
        <taxon>Rodentia</taxon>
        <taxon>Myomorpha</taxon>
        <taxon>Muroidea</taxon>
        <taxon>Muridae</taxon>
        <taxon>Murinae</taxon>
        <taxon>Mus</taxon>
        <taxon>Mus</taxon>
    </lineage>
</organism>
<reference evidence="1" key="5">
    <citation type="submission" date="2001-07" db="EMBL/GenBank/DDBJ databases">
        <authorList>
            <person name="Adachi J."/>
            <person name="Aizawa K."/>
            <person name="Akimura T."/>
            <person name="Arakawa T."/>
            <person name="Bono H."/>
            <person name="Carninci P."/>
            <person name="Fukuda S."/>
            <person name="Furuno M."/>
            <person name="Hanagaki T."/>
            <person name="Hara A."/>
            <person name="Hashizume W."/>
            <person name="Hayashida K."/>
            <person name="Hayatsu N."/>
            <person name="Hiramoto K."/>
            <person name="Hiraoka T."/>
            <person name="Hirozane T."/>
            <person name="Hori F."/>
            <person name="Imotani K."/>
            <person name="Ishii Y."/>
            <person name="Itoh M."/>
            <person name="Kagawa I."/>
            <person name="Kasukawa T."/>
            <person name="Katoh H."/>
            <person name="Kawai J."/>
            <person name="Kojima Y."/>
            <person name="Kondo S."/>
            <person name="Konno H."/>
            <person name="Kouda M."/>
            <person name="Koya S."/>
            <person name="Kurihara C."/>
            <person name="Matsuyama T."/>
            <person name="Miyazaki A."/>
            <person name="Murata M."/>
            <person name="Nakamura M."/>
            <person name="Nishi K."/>
            <person name="Nomura K."/>
            <person name="Numazaki R."/>
            <person name="Ohno M."/>
            <person name="Ohsato N."/>
            <person name="Okazaki Y."/>
            <person name="Saito R."/>
            <person name="Saitoh H."/>
            <person name="Sakai C."/>
            <person name="Sakai K."/>
            <person name="Sakazume N."/>
            <person name="Sano H."/>
            <person name="Sasaki D."/>
            <person name="Shibata K."/>
            <person name="Shinagawa A."/>
            <person name="Shiraki T."/>
            <person name="Sogabe Y."/>
            <person name="Tagami M."/>
            <person name="Tagawa A."/>
            <person name="Takahashi F."/>
            <person name="Takaku-Akahira S."/>
            <person name="Takeda Y."/>
            <person name="Tanaka T."/>
            <person name="Tomaru A."/>
            <person name="Toya T."/>
            <person name="Yasunishi A."/>
            <person name="Muramatsu M."/>
            <person name="Hayashizaki Y."/>
        </authorList>
    </citation>
    <scope>NUCLEOTIDE SEQUENCE</scope>
    <source>
        <strain evidence="1">C57BL/6J</strain>
        <tissue evidence="1">Aorta and vein</tissue>
    </source>
</reference>
<reference evidence="1" key="3">
    <citation type="journal article" date="2000" name="Genome Res.">
        <title>RIKEN integrated sequence analysis (RISA) system--384-format sequencing pipeline with 384 multicapillary sequencer.</title>
        <authorList>
            <person name="Shibata K."/>
            <person name="Itoh M."/>
            <person name="Aizawa K."/>
            <person name="Nagaoka S."/>
            <person name="Sasaki N."/>
            <person name="Carninci P."/>
            <person name="Konno H."/>
            <person name="Akiyama J."/>
            <person name="Nishi K."/>
            <person name="Kitsunai T."/>
            <person name="Tashiro H."/>
            <person name="Itoh M."/>
            <person name="Sumi N."/>
            <person name="Ishii Y."/>
            <person name="Nakamura S."/>
            <person name="Hazama M."/>
            <person name="Nishine T."/>
            <person name="Harada A."/>
            <person name="Yamamoto R."/>
            <person name="Matsumoto H."/>
            <person name="Sakaguchi S."/>
            <person name="Ikegami T."/>
            <person name="Kashiwagi K."/>
            <person name="Fujiwake S."/>
            <person name="Inoue K."/>
            <person name="Togawa Y."/>
            <person name="Izawa M."/>
            <person name="Ohara E."/>
            <person name="Watahiki M."/>
            <person name="Yoneda Y."/>
            <person name="Ishikawa T."/>
            <person name="Ozawa K."/>
            <person name="Tanaka T."/>
            <person name="Matsuura S."/>
            <person name="Kawai J."/>
            <person name="Okazaki Y."/>
            <person name="Muramatsu M."/>
            <person name="Inoue Y."/>
            <person name="Kira A."/>
            <person name="Hayashizaki Y."/>
        </authorList>
    </citation>
    <scope>NUCLEOTIDE SEQUENCE</scope>
    <source>
        <strain evidence="1">C57BL/6J</strain>
        <tissue evidence="1">Aorta and vein</tissue>
    </source>
</reference>
<sequence>MAAALQKAKLRASVSILHPQLRARLAVSKNIDRFLLQSIDSSSGNQMRGAIQCLTPLLSGYLYSSAHGYVNHLRTVCLASLHPPSSLKTGVSYYPKRSVTLNLSGQTAPYNFPENNHQVEQACILK</sequence>
<reference evidence="1" key="6">
    <citation type="journal article" date="2002" name="Nature">
        <title>Analysis of the mouse transcriptome based on functional annotation of 60,770 full-length cDNAs.</title>
        <authorList>
            <consortium name="The FANTOM Consortium and the RIKEN Genome Exploration Research Group Phase I and II Team"/>
        </authorList>
    </citation>
    <scope>NUCLEOTIDE SEQUENCE</scope>
    <source>
        <strain evidence="1">C57BL/6J</strain>
        <tissue evidence="1">Aorta and vein</tissue>
    </source>
</reference>
<reference evidence="1" key="2">
    <citation type="journal article" date="2000" name="Genome Res.">
        <title>Normalization and subtraction of cap-trapper-selected cDNAs to prepare full-length cDNA libraries for rapid discovery of new genes.</title>
        <authorList>
            <person name="Carninci P."/>
            <person name="Shibata Y."/>
            <person name="Hayatsu N."/>
            <person name="Sugahara Y."/>
            <person name="Shibata K."/>
            <person name="Itoh M."/>
            <person name="Konno H."/>
            <person name="Okazaki Y."/>
            <person name="Muramatsu M."/>
            <person name="Hayashizaki Y."/>
        </authorList>
    </citation>
    <scope>NUCLEOTIDE SEQUENCE</scope>
    <source>
        <strain evidence="1">C57BL/6J</strain>
        <tissue evidence="1">Aorta and vein</tissue>
    </source>
</reference>
<dbReference type="MGI" id="MGI:3642901">
    <property type="gene designation" value="Gm10032"/>
</dbReference>
<dbReference type="AlphaFoldDB" id="Q8BS28"/>
<dbReference type="EMBL" id="AK040737">
    <property type="protein sequence ID" value="BAC30687.1"/>
    <property type="molecule type" value="mRNA"/>
</dbReference>
<reference evidence="1" key="1">
    <citation type="journal article" date="1999" name="Methods Enzymol.">
        <title>High-efficiency full-length cDNA cloning.</title>
        <authorList>
            <person name="Carninci P."/>
            <person name="Hayashizaki Y."/>
        </authorList>
    </citation>
    <scope>NUCLEOTIDE SEQUENCE</scope>
    <source>
        <strain evidence="1">C57BL/6J</strain>
        <tissue evidence="1">Aorta and vein</tissue>
    </source>
</reference>
<accession>Q8BS28</accession>
<reference evidence="1" key="4">
    <citation type="journal article" date="2001" name="Nature">
        <title>Functional annotation of a full-length mouse cDNA collection.</title>
        <authorList>
            <consortium name="The RIKEN Genome Exploration Research Group Phase II Team and the FANTOM Consortium"/>
        </authorList>
    </citation>
    <scope>NUCLEOTIDE SEQUENCE</scope>
    <source>
        <strain evidence="1">C57BL/6J</strain>
        <tissue evidence="1">Aorta and vein</tissue>
    </source>
</reference>
<evidence type="ECO:0000313" key="1">
    <source>
        <dbReference type="EMBL" id="BAC30687.1"/>
    </source>
</evidence>
<dbReference type="AGR" id="MGI:3642901"/>
<reference evidence="1" key="7">
    <citation type="journal article" date="2005" name="Science">
        <title>The Transcriptional Landscape of the Mammalian Genome.</title>
        <authorList>
            <consortium name="The FANTOM Consortium"/>
            <consortium name="Riken Genome Exploration Research Group and Genome Science Group (Genome Network Project Core Group)"/>
        </authorList>
    </citation>
    <scope>NUCLEOTIDE SEQUENCE</scope>
    <source>
        <strain evidence="1">C57BL/6J</strain>
        <tissue evidence="1">Aorta and vein</tissue>
    </source>
</reference>
<dbReference type="HOGENOM" id="CLU_1980914_0_0_1"/>
<protein>
    <submittedName>
        <fullName evidence="1">Uncharacterized protein</fullName>
    </submittedName>
</protein>
<reference evidence="1" key="8">
    <citation type="journal article" date="2005" name="Science">
        <title>Antisense Transcription in the Mammalian Transcriptome.</title>
        <authorList>
            <consortium name="RIKEN Genome Exploration Research Group and Genome Science Group (Genome Network Project Core Group) and the FANTOM Consortium"/>
        </authorList>
    </citation>
    <scope>NUCLEOTIDE SEQUENCE</scope>
    <source>
        <strain evidence="1">C57BL/6J</strain>
        <tissue evidence="1">Aorta and vein</tissue>
    </source>
</reference>